<keyword evidence="6" id="KW-1185">Reference proteome</keyword>
<dbReference type="Pfam" id="PF03098">
    <property type="entry name" value="An_peroxidase"/>
    <property type="match status" value="1"/>
</dbReference>
<proteinExistence type="predicted"/>
<comment type="caution">
    <text evidence="5">The sequence shown here is derived from an EMBL/GenBank/DDBJ whole genome shotgun (WGS) entry which is preliminary data.</text>
</comment>
<keyword evidence="3" id="KW-0325">Glycoprotein</keyword>
<protein>
    <recommendedName>
        <fullName evidence="7">Peroxidase</fullName>
    </recommendedName>
</protein>
<evidence type="ECO:0000313" key="5">
    <source>
        <dbReference type="EMBL" id="KAJ8305385.1"/>
    </source>
</evidence>
<sequence>MDNFNSKCIFFGKPREQINEITSYIDASNIYGSTVKESDKLRLFKDGLLLTSPGRMLPPRADQTTCTITDQRDFCLLAVFVLKVFRTVLLHIVGDRRVQEVPTLASLHITFVRYHNHIARRLKSINPHWTDEHLFQETRKIIGAINQKITYEEYLPAILNKDYLRRYCLQPDCQFYDDRLDPATVNSFAVTAFRFGHSQIPGHTGLCKESQKRQYSCPYAAKRCPFKPVIQVNEYESVLVESTFKNPYMVFKDVDGIQLFQVTNASTKSDSLDLPALDIQRGRDHGIPSYTKFREFCGLTKVLYFHSGFKGLVDHDHNTVELLRKTYRDVEDIDLFVGGMTERPLPGSELGPTFSCIMARQFERYKIGDRFWWRRRDPVVGFTSGMVFSVYYYIFTTFWYHRGVHNRLNGSVFFHSLFSFFMVYAVLNINVQ</sequence>
<accession>A0ABQ9EPQ6</accession>
<dbReference type="PROSITE" id="PS50292">
    <property type="entry name" value="PEROXIDASE_3"/>
    <property type="match status" value="1"/>
</dbReference>
<keyword evidence="4" id="KW-0812">Transmembrane</keyword>
<reference evidence="5 6" key="1">
    <citation type="submission" date="2022-12" db="EMBL/GenBank/DDBJ databases">
        <title>Chromosome-level genome of Tegillarca granosa.</title>
        <authorList>
            <person name="Kim J."/>
        </authorList>
    </citation>
    <scope>NUCLEOTIDE SEQUENCE [LARGE SCALE GENOMIC DNA]</scope>
    <source>
        <strain evidence="5">Teg-2019</strain>
        <tissue evidence="5">Adductor muscle</tissue>
    </source>
</reference>
<keyword evidence="4" id="KW-1133">Transmembrane helix</keyword>
<organism evidence="5 6">
    <name type="scientific">Tegillarca granosa</name>
    <name type="common">Malaysian cockle</name>
    <name type="synonym">Anadara granosa</name>
    <dbReference type="NCBI Taxonomy" id="220873"/>
    <lineage>
        <taxon>Eukaryota</taxon>
        <taxon>Metazoa</taxon>
        <taxon>Spiralia</taxon>
        <taxon>Lophotrochozoa</taxon>
        <taxon>Mollusca</taxon>
        <taxon>Bivalvia</taxon>
        <taxon>Autobranchia</taxon>
        <taxon>Pteriomorphia</taxon>
        <taxon>Arcoida</taxon>
        <taxon>Arcoidea</taxon>
        <taxon>Arcidae</taxon>
        <taxon>Tegillarca</taxon>
    </lineage>
</organism>
<dbReference type="Gene3D" id="1.10.640.10">
    <property type="entry name" value="Haem peroxidase domain superfamily, animal type"/>
    <property type="match status" value="1"/>
</dbReference>
<comment type="subcellular location">
    <subcellularLocation>
        <location evidence="1">Secreted</location>
    </subcellularLocation>
</comment>
<evidence type="ECO:0000313" key="6">
    <source>
        <dbReference type="Proteomes" id="UP001217089"/>
    </source>
</evidence>
<dbReference type="InterPro" id="IPR010255">
    <property type="entry name" value="Haem_peroxidase_sf"/>
</dbReference>
<keyword evidence="4" id="KW-0472">Membrane</keyword>
<keyword evidence="2" id="KW-0964">Secreted</keyword>
<dbReference type="InterPro" id="IPR019791">
    <property type="entry name" value="Haem_peroxidase_animal"/>
</dbReference>
<dbReference type="PANTHER" id="PTHR11475">
    <property type="entry name" value="OXIDASE/PEROXIDASE"/>
    <property type="match status" value="1"/>
</dbReference>
<dbReference type="PANTHER" id="PTHR11475:SF4">
    <property type="entry name" value="CHORION PEROXIDASE"/>
    <property type="match status" value="1"/>
</dbReference>
<evidence type="ECO:0000256" key="3">
    <source>
        <dbReference type="ARBA" id="ARBA00023180"/>
    </source>
</evidence>
<evidence type="ECO:0000256" key="4">
    <source>
        <dbReference type="SAM" id="Phobius"/>
    </source>
</evidence>
<dbReference type="Proteomes" id="UP001217089">
    <property type="component" value="Unassembled WGS sequence"/>
</dbReference>
<feature type="transmembrane region" description="Helical" evidence="4">
    <location>
        <begin position="379"/>
        <end position="400"/>
    </location>
</feature>
<evidence type="ECO:0000256" key="2">
    <source>
        <dbReference type="ARBA" id="ARBA00022525"/>
    </source>
</evidence>
<dbReference type="SUPFAM" id="SSF48113">
    <property type="entry name" value="Heme-dependent peroxidases"/>
    <property type="match status" value="1"/>
</dbReference>
<feature type="transmembrane region" description="Helical" evidence="4">
    <location>
        <begin position="412"/>
        <end position="431"/>
    </location>
</feature>
<name>A0ABQ9EPQ6_TEGGR</name>
<gene>
    <name evidence="5" type="ORF">KUTeg_015930</name>
</gene>
<evidence type="ECO:0000256" key="1">
    <source>
        <dbReference type="ARBA" id="ARBA00004613"/>
    </source>
</evidence>
<evidence type="ECO:0008006" key="7">
    <source>
        <dbReference type="Google" id="ProtNLM"/>
    </source>
</evidence>
<dbReference type="EMBL" id="JARBDR010000813">
    <property type="protein sequence ID" value="KAJ8305385.1"/>
    <property type="molecule type" value="Genomic_DNA"/>
</dbReference>
<dbReference type="InterPro" id="IPR037120">
    <property type="entry name" value="Haem_peroxidase_sf_animal"/>
</dbReference>